<feature type="coiled-coil region" evidence="1">
    <location>
        <begin position="72"/>
        <end position="99"/>
    </location>
</feature>
<dbReference type="AlphaFoldDB" id="W9G9W2"/>
<gene>
    <name evidence="3" type="ORF">N865_00540</name>
</gene>
<evidence type="ECO:0000256" key="2">
    <source>
        <dbReference type="SAM" id="MobiDB-lite"/>
    </source>
</evidence>
<protein>
    <submittedName>
        <fullName evidence="3">Uncharacterized protein</fullName>
    </submittedName>
</protein>
<reference evidence="3 4" key="1">
    <citation type="submission" date="2013-08" db="EMBL/GenBank/DDBJ databases">
        <title>Intrasporangium oryzae NRRL B-24470.</title>
        <authorList>
            <person name="Liu H."/>
            <person name="Wang G."/>
        </authorList>
    </citation>
    <scope>NUCLEOTIDE SEQUENCE [LARGE SCALE GENOMIC DNA]</scope>
    <source>
        <strain evidence="3 4">NRRL B-24470</strain>
    </source>
</reference>
<dbReference type="eggNOG" id="ENOG5032A4G">
    <property type="taxonomic scope" value="Bacteria"/>
</dbReference>
<accession>W9G9W2</accession>
<name>W9G9W2_9MICO</name>
<proteinExistence type="predicted"/>
<evidence type="ECO:0000313" key="4">
    <source>
        <dbReference type="Proteomes" id="UP000019489"/>
    </source>
</evidence>
<sequence>MDERITVDGFEEPKNRRSSPEGPIVDIMGWLSAPVDWEGGPQLERLWNRKHARSRLGVGLSVANNRRRHFIISNTRGTIEQTREELESLIAELEQAPDSEEALEA</sequence>
<organism evidence="3 4">
    <name type="scientific">Intrasporangium oryzae NRRL B-24470</name>
    <dbReference type="NCBI Taxonomy" id="1386089"/>
    <lineage>
        <taxon>Bacteria</taxon>
        <taxon>Bacillati</taxon>
        <taxon>Actinomycetota</taxon>
        <taxon>Actinomycetes</taxon>
        <taxon>Micrococcales</taxon>
        <taxon>Intrasporangiaceae</taxon>
        <taxon>Intrasporangium</taxon>
    </lineage>
</organism>
<evidence type="ECO:0000313" key="3">
    <source>
        <dbReference type="EMBL" id="EWT02870.1"/>
    </source>
</evidence>
<dbReference type="RefSeq" id="WP_034801726.1">
    <property type="nucleotide sequence ID" value="NZ_AWSA01000006.1"/>
</dbReference>
<dbReference type="Proteomes" id="UP000019489">
    <property type="component" value="Unassembled WGS sequence"/>
</dbReference>
<dbReference type="STRING" id="1386089.N865_00540"/>
<keyword evidence="1" id="KW-0175">Coiled coil</keyword>
<evidence type="ECO:0000256" key="1">
    <source>
        <dbReference type="SAM" id="Coils"/>
    </source>
</evidence>
<comment type="caution">
    <text evidence="3">The sequence shown here is derived from an EMBL/GenBank/DDBJ whole genome shotgun (WGS) entry which is preliminary data.</text>
</comment>
<feature type="region of interest" description="Disordered" evidence="2">
    <location>
        <begin position="1"/>
        <end position="21"/>
    </location>
</feature>
<feature type="compositionally biased region" description="Basic and acidic residues" evidence="2">
    <location>
        <begin position="1"/>
        <end position="19"/>
    </location>
</feature>
<dbReference type="OrthoDB" id="4865931at2"/>
<keyword evidence="4" id="KW-1185">Reference proteome</keyword>
<dbReference type="EMBL" id="AWSA01000006">
    <property type="protein sequence ID" value="EWT02870.1"/>
    <property type="molecule type" value="Genomic_DNA"/>
</dbReference>